<evidence type="ECO:0000313" key="1">
    <source>
        <dbReference type="EMBL" id="KUO15063.1"/>
    </source>
</evidence>
<dbReference type="STRING" id="909626.AQJ91_43450"/>
<proteinExistence type="predicted"/>
<comment type="caution">
    <text evidence="1">The sequence shown here is derived from an EMBL/GenBank/DDBJ whole genome shotgun (WGS) entry which is preliminary data.</text>
</comment>
<dbReference type="AlphaFoldDB" id="A0A101UQN9"/>
<reference evidence="1 2" key="1">
    <citation type="submission" date="2015-10" db="EMBL/GenBank/DDBJ databases">
        <title>Draft genome sequence of Streptomyces sp. RV15, isolated from a marine sponge.</title>
        <authorList>
            <person name="Ruckert C."/>
            <person name="Abdelmohsen U.R."/>
            <person name="Winkler A."/>
            <person name="Hentschel U."/>
            <person name="Kalinowski J."/>
            <person name="Kampfer P."/>
            <person name="Glaeser S."/>
        </authorList>
    </citation>
    <scope>NUCLEOTIDE SEQUENCE [LARGE SCALE GENOMIC DNA]</scope>
    <source>
        <strain evidence="1 2">RV15</strain>
    </source>
</reference>
<dbReference type="Proteomes" id="UP000053260">
    <property type="component" value="Unassembled WGS sequence"/>
</dbReference>
<sequence length="66" mass="6703">MASSDLQQAVAADAVPLVAGLPGRQVPDVGDVFVPADGAPLDGARRLGVVCVEPSSSPRHQMTPQP</sequence>
<protein>
    <submittedName>
        <fullName evidence="1">Uncharacterized protein</fullName>
    </submittedName>
</protein>
<gene>
    <name evidence="1" type="ORF">AQJ91_43450</name>
</gene>
<keyword evidence="2" id="KW-1185">Reference proteome</keyword>
<accession>A0A101UQN9</accession>
<evidence type="ECO:0000313" key="2">
    <source>
        <dbReference type="Proteomes" id="UP000053260"/>
    </source>
</evidence>
<organism evidence="1 2">
    <name type="scientific">Streptomyces dysideae</name>
    <dbReference type="NCBI Taxonomy" id="909626"/>
    <lineage>
        <taxon>Bacteria</taxon>
        <taxon>Bacillati</taxon>
        <taxon>Actinomycetota</taxon>
        <taxon>Actinomycetes</taxon>
        <taxon>Kitasatosporales</taxon>
        <taxon>Streptomycetaceae</taxon>
        <taxon>Streptomyces</taxon>
    </lineage>
</organism>
<dbReference type="EMBL" id="LMXB01000124">
    <property type="protein sequence ID" value="KUO15063.1"/>
    <property type="molecule type" value="Genomic_DNA"/>
</dbReference>
<name>A0A101UQN9_9ACTN</name>